<proteinExistence type="predicted"/>
<dbReference type="RefSeq" id="WP_040373128.1">
    <property type="nucleotide sequence ID" value="NZ_CP068053.1"/>
</dbReference>
<dbReference type="AlphaFoldDB" id="A0A974RYL6"/>
<keyword evidence="2" id="KW-1185">Reference proteome</keyword>
<evidence type="ECO:0000313" key="1">
    <source>
        <dbReference type="EMBL" id="QQS98497.1"/>
    </source>
</evidence>
<protein>
    <submittedName>
        <fullName evidence="1">Beta-mannanase</fullName>
    </submittedName>
</protein>
<dbReference type="EMBL" id="CP068053">
    <property type="protein sequence ID" value="QQS98497.1"/>
    <property type="molecule type" value="Genomic_DNA"/>
</dbReference>
<name>A0A974RYL6_PERPY</name>
<gene>
    <name evidence="1" type="ORF">I6J18_12035</name>
</gene>
<evidence type="ECO:0000313" key="2">
    <source>
        <dbReference type="Proteomes" id="UP000595254"/>
    </source>
</evidence>
<dbReference type="KEGG" id="ppsr:I6J18_12035"/>
<accession>A0A974RYL6</accession>
<dbReference type="Proteomes" id="UP000595254">
    <property type="component" value="Chromosome"/>
</dbReference>
<sequence>MNWNEAEPSQWVNDVSVRNIDHINILTWQWPRNIQYVYIAKVIEQEADIERSGRPLKLYTREEYKANAGYKDSVTSIGKIVYKVYPAIRKDGQMIVLDQQNQLNEVSPKTQKGKIFYSITYKKNWFSQQKTVRIKVRTEISLPKETLSYVKKTGSSPLNIEDGSVYSFVHDFDQGLSLLPDIQINKQDYIGLFFTNGKKDGEHYELIPE</sequence>
<organism evidence="1 2">
    <name type="scientific">Peribacillus psychrosaccharolyticus</name>
    <name type="common">Bacillus psychrosaccharolyticus</name>
    <dbReference type="NCBI Taxonomy" id="1407"/>
    <lineage>
        <taxon>Bacteria</taxon>
        <taxon>Bacillati</taxon>
        <taxon>Bacillota</taxon>
        <taxon>Bacilli</taxon>
        <taxon>Bacillales</taxon>
        <taxon>Bacillaceae</taxon>
        <taxon>Peribacillus</taxon>
    </lineage>
</organism>
<reference evidence="1 2" key="1">
    <citation type="submission" date="2021-01" db="EMBL/GenBank/DDBJ databases">
        <title>FDA dAtabase for Regulatory Grade micrObial Sequences (FDA-ARGOS): Supporting development and validation of Infectious Disease Dx tests.</title>
        <authorList>
            <person name="Nelson B."/>
            <person name="Plummer A."/>
            <person name="Tallon L."/>
            <person name="Sadzewicz L."/>
            <person name="Zhao X."/>
            <person name="Boylan J."/>
            <person name="Ott S."/>
            <person name="Bowen H."/>
            <person name="Vavikolanu K."/>
            <person name="Mehta A."/>
            <person name="Aluvathingal J."/>
            <person name="Nadendla S."/>
            <person name="Myers T."/>
            <person name="Yan Y."/>
            <person name="Sichtig H."/>
        </authorList>
    </citation>
    <scope>NUCLEOTIDE SEQUENCE [LARGE SCALE GENOMIC DNA]</scope>
    <source>
        <strain evidence="1 2">FDAARGOS_1161</strain>
    </source>
</reference>